<dbReference type="GO" id="GO:0001517">
    <property type="term" value="F:N-acetylglucosamine 6-O-sulfotransferase activity"/>
    <property type="evidence" value="ECO:0007669"/>
    <property type="project" value="TreeGrafter"/>
</dbReference>
<keyword evidence="1" id="KW-0614">Plasmid</keyword>
<dbReference type="GO" id="GO:0006790">
    <property type="term" value="P:sulfur compound metabolic process"/>
    <property type="evidence" value="ECO:0007669"/>
    <property type="project" value="TreeGrafter"/>
</dbReference>
<dbReference type="InterPro" id="IPR051135">
    <property type="entry name" value="Gal/GlcNAc/GalNAc_ST"/>
</dbReference>
<dbReference type="AlphaFoldDB" id="A0A2U8HLG6"/>
<protein>
    <recommendedName>
        <fullName evidence="3">Sulfotransferase family protein</fullName>
    </recommendedName>
</protein>
<dbReference type="GO" id="GO:0006044">
    <property type="term" value="P:N-acetylglucosamine metabolic process"/>
    <property type="evidence" value="ECO:0007669"/>
    <property type="project" value="TreeGrafter"/>
</dbReference>
<dbReference type="EMBL" id="CP022194">
    <property type="protein sequence ID" value="AWI86727.1"/>
    <property type="molecule type" value="Genomic_DNA"/>
</dbReference>
<gene>
    <name evidence="1" type="ORF">CEW88_23465</name>
</gene>
<dbReference type="SUPFAM" id="SSF52540">
    <property type="entry name" value="P-loop containing nucleoside triphosphate hydrolases"/>
    <property type="match status" value="1"/>
</dbReference>
<dbReference type="Pfam" id="PF13469">
    <property type="entry name" value="Sulfotransfer_3"/>
    <property type="match status" value="1"/>
</dbReference>
<dbReference type="PANTHER" id="PTHR10704:SF44">
    <property type="entry name" value="LD35051P-RELATED"/>
    <property type="match status" value="1"/>
</dbReference>
<evidence type="ECO:0000313" key="1">
    <source>
        <dbReference type="EMBL" id="AWI86727.1"/>
    </source>
</evidence>
<dbReference type="PANTHER" id="PTHR10704">
    <property type="entry name" value="CARBOHYDRATE SULFOTRANSFERASE"/>
    <property type="match status" value="1"/>
</dbReference>
<evidence type="ECO:0008006" key="3">
    <source>
        <dbReference type="Google" id="ProtNLM"/>
    </source>
</evidence>
<sequence length="278" mass="31026">MHRSGTTWAGQIAAHAMPDAVLHEPLNANTGLRGVDKWYYGPDEGDYVASLLRDMLAGRLNFRRRRGTDTWAKNLVRSISGSRYERQLRAALSGDNSAIILKDPFLIRLGTMMAETFDAKGVILKRHPAALINSLNRMGWILPDTNGKLIETYSPDPETQFAFQIGRFWAALYAEVDEQAKARPDMILIIRHEDLCEEPIALGERMLAHLDLPLNQAATDFLTTSTSGKIGEESGSQLFSMHRDARALAHSWRNKLSPEIIEAVQTGGGDVLRRAYPE</sequence>
<evidence type="ECO:0000313" key="2">
    <source>
        <dbReference type="Proteomes" id="UP000244915"/>
    </source>
</evidence>
<reference evidence="1 2" key="1">
    <citation type="submission" date="2017-06" db="EMBL/GenBank/DDBJ databases">
        <title>Yangia sp. YSBP01 complete genome sequence.</title>
        <authorList>
            <person name="Woo J.-H."/>
            <person name="Kim H.-S."/>
        </authorList>
    </citation>
    <scope>NUCLEOTIDE SEQUENCE [LARGE SCALE GENOMIC DNA]</scope>
    <source>
        <strain evidence="1 2">YSBP01</strain>
        <plasmid evidence="1 2">unnamed4</plasmid>
    </source>
</reference>
<dbReference type="Gene3D" id="3.40.50.300">
    <property type="entry name" value="P-loop containing nucleotide triphosphate hydrolases"/>
    <property type="match status" value="1"/>
</dbReference>
<accession>A0A2U8HLG6</accession>
<dbReference type="InterPro" id="IPR027417">
    <property type="entry name" value="P-loop_NTPase"/>
</dbReference>
<proteinExistence type="predicted"/>
<organism evidence="1 2">
    <name type="scientific">Alloyangia pacifica</name>
    <dbReference type="NCBI Taxonomy" id="311180"/>
    <lineage>
        <taxon>Bacteria</taxon>
        <taxon>Pseudomonadati</taxon>
        <taxon>Pseudomonadota</taxon>
        <taxon>Alphaproteobacteria</taxon>
        <taxon>Rhodobacterales</taxon>
        <taxon>Roseobacteraceae</taxon>
        <taxon>Alloyangia</taxon>
    </lineage>
</organism>
<dbReference type="KEGG" id="ypac:CEW88_23465"/>
<name>A0A2U8HLG6_9RHOB</name>
<dbReference type="Proteomes" id="UP000244915">
    <property type="component" value="Plasmid unnamed4"/>
</dbReference>
<geneLocation type="plasmid" evidence="1 2">
    <name>unnamed4</name>
</geneLocation>